<proteinExistence type="inferred from homology"/>
<comment type="subcellular location">
    <subcellularLocation>
        <location evidence="1">Cell outer membrane</location>
    </subcellularLocation>
</comment>
<comment type="similarity">
    <text evidence="2">Belongs to the outer membrane factor (OMF) (TC 1.B.17) family.</text>
</comment>
<reference evidence="8" key="1">
    <citation type="submission" date="2022-10" db="EMBL/GenBank/DDBJ databases">
        <authorList>
            <person name="Kim H.S."/>
            <person name="Kim J.-S."/>
            <person name="Suh M.K."/>
            <person name="Eom M.K."/>
            <person name="Lee J.-S."/>
        </authorList>
    </citation>
    <scope>NUCLEOTIDE SEQUENCE</scope>
    <source>
        <strain evidence="8">LIP-5</strain>
    </source>
</reference>
<keyword evidence="3" id="KW-0813">Transport</keyword>
<evidence type="ECO:0000256" key="1">
    <source>
        <dbReference type="ARBA" id="ARBA00004442"/>
    </source>
</evidence>
<dbReference type="PANTHER" id="PTHR30026">
    <property type="entry name" value="OUTER MEMBRANE PROTEIN TOLC"/>
    <property type="match status" value="1"/>
</dbReference>
<dbReference type="GO" id="GO:0009279">
    <property type="term" value="C:cell outer membrane"/>
    <property type="evidence" value="ECO:0007669"/>
    <property type="project" value="UniProtKB-SubCell"/>
</dbReference>
<evidence type="ECO:0000313" key="8">
    <source>
        <dbReference type="EMBL" id="MCU7694825.1"/>
    </source>
</evidence>
<dbReference type="SUPFAM" id="SSF56954">
    <property type="entry name" value="Outer membrane efflux proteins (OEP)"/>
    <property type="match status" value="1"/>
</dbReference>
<protein>
    <submittedName>
        <fullName evidence="8">TolC family protein</fullName>
    </submittedName>
</protein>
<dbReference type="Pfam" id="PF02321">
    <property type="entry name" value="OEP"/>
    <property type="match status" value="1"/>
</dbReference>
<evidence type="ECO:0000256" key="4">
    <source>
        <dbReference type="ARBA" id="ARBA00022452"/>
    </source>
</evidence>
<dbReference type="GO" id="GO:1990281">
    <property type="term" value="C:efflux pump complex"/>
    <property type="evidence" value="ECO:0007669"/>
    <property type="project" value="TreeGrafter"/>
</dbReference>
<keyword evidence="4" id="KW-1134">Transmembrane beta strand</keyword>
<dbReference type="Gene3D" id="1.20.1600.10">
    <property type="entry name" value="Outer membrane efflux proteins (OEP)"/>
    <property type="match status" value="1"/>
</dbReference>
<dbReference type="GO" id="GO:0015562">
    <property type="term" value="F:efflux transmembrane transporter activity"/>
    <property type="evidence" value="ECO:0007669"/>
    <property type="project" value="InterPro"/>
</dbReference>
<dbReference type="EMBL" id="JAOTPL010000014">
    <property type="protein sequence ID" value="MCU7694825.1"/>
    <property type="molecule type" value="Genomic_DNA"/>
</dbReference>
<evidence type="ECO:0000256" key="3">
    <source>
        <dbReference type="ARBA" id="ARBA00022448"/>
    </source>
</evidence>
<dbReference type="GO" id="GO:0015288">
    <property type="term" value="F:porin activity"/>
    <property type="evidence" value="ECO:0007669"/>
    <property type="project" value="TreeGrafter"/>
</dbReference>
<evidence type="ECO:0000256" key="7">
    <source>
        <dbReference type="ARBA" id="ARBA00023237"/>
    </source>
</evidence>
<sequence>MKKFFITVLMLNVIVVFGQQKFFTLQQCIDTALKNNLLINQGIYRLEYSELDWKQSKLNKLPNINAHNQHSNNQGRSIDPSTNAYVAQRFSSANYSLNGEVILFQGLTLSNLVRQRSMDYEAAKMDLQQQKDNITIHVILAYLQMMNTEDMLIQLQSQSDLSQKQVERLNILNDKGAIAPAVLYDVQGQLANDQVAIINTKNALGNLRIALCRLMGIPYEKDMEFKREISGAILNEYNGNTQAAYETALNNFAKVKAAEYRRRSAEEAIKVAKGSLFPTLKFGTGFYSNYSTASQGKYFNQLNNNISSAFALTLHVPVFNSFRVRKDIKKAKIDLKDYTLQKTAVKTELQQDIEEAYNNVTGAFERYEALLQQFNYLSLSFKAAEAKFNVGQGTSIDYLIVKNNLDKAAINLISAKYDYLLRVKIYEYYQGITYQ</sequence>
<evidence type="ECO:0000313" key="9">
    <source>
        <dbReference type="Proteomes" id="UP001209317"/>
    </source>
</evidence>
<evidence type="ECO:0000256" key="6">
    <source>
        <dbReference type="ARBA" id="ARBA00023136"/>
    </source>
</evidence>
<keyword evidence="6" id="KW-0472">Membrane</keyword>
<comment type="caution">
    <text evidence="8">The sequence shown here is derived from an EMBL/GenBank/DDBJ whole genome shotgun (WGS) entry which is preliminary data.</text>
</comment>
<keyword evidence="7" id="KW-0998">Cell outer membrane</keyword>
<dbReference type="Proteomes" id="UP001209317">
    <property type="component" value="Unassembled WGS sequence"/>
</dbReference>
<evidence type="ECO:0000256" key="2">
    <source>
        <dbReference type="ARBA" id="ARBA00007613"/>
    </source>
</evidence>
<dbReference type="RefSeq" id="WP_263038310.1">
    <property type="nucleotide sequence ID" value="NZ_JAOTPL010000014.1"/>
</dbReference>
<keyword evidence="9" id="KW-1185">Reference proteome</keyword>
<gene>
    <name evidence="8" type="ORF">OD355_09890</name>
</gene>
<dbReference type="InterPro" id="IPR051906">
    <property type="entry name" value="TolC-like"/>
</dbReference>
<dbReference type="PANTHER" id="PTHR30026:SF20">
    <property type="entry name" value="OUTER MEMBRANE PROTEIN TOLC"/>
    <property type="match status" value="1"/>
</dbReference>
<accession>A0AAE3IMK5</accession>
<dbReference type="InterPro" id="IPR003423">
    <property type="entry name" value="OMP_efflux"/>
</dbReference>
<dbReference type="AlphaFoldDB" id="A0AAE3IMK5"/>
<organism evidence="8 9">
    <name type="scientific">Haoranjiania flava</name>
    <dbReference type="NCBI Taxonomy" id="1856322"/>
    <lineage>
        <taxon>Bacteria</taxon>
        <taxon>Pseudomonadati</taxon>
        <taxon>Bacteroidota</taxon>
        <taxon>Chitinophagia</taxon>
        <taxon>Chitinophagales</taxon>
        <taxon>Chitinophagaceae</taxon>
        <taxon>Haoranjiania</taxon>
    </lineage>
</organism>
<keyword evidence="5" id="KW-0812">Transmembrane</keyword>
<evidence type="ECO:0000256" key="5">
    <source>
        <dbReference type="ARBA" id="ARBA00022692"/>
    </source>
</evidence>
<name>A0AAE3IMK5_9BACT</name>